<protein>
    <submittedName>
        <fullName evidence="3">Phosphatase PAP2 family protein</fullName>
    </submittedName>
</protein>
<organism evidence="3 4">
    <name type="scientific">Sanguibacter suaedae</name>
    <dbReference type="NCBI Taxonomy" id="2795737"/>
    <lineage>
        <taxon>Bacteria</taxon>
        <taxon>Bacillati</taxon>
        <taxon>Actinomycetota</taxon>
        <taxon>Actinomycetes</taxon>
        <taxon>Micrococcales</taxon>
        <taxon>Sanguibacteraceae</taxon>
        <taxon>Sanguibacter</taxon>
    </lineage>
</organism>
<evidence type="ECO:0000313" key="3">
    <source>
        <dbReference type="EMBL" id="MBI9115076.1"/>
    </source>
</evidence>
<feature type="transmembrane region" description="Helical" evidence="1">
    <location>
        <begin position="196"/>
        <end position="217"/>
    </location>
</feature>
<feature type="transmembrane region" description="Helical" evidence="1">
    <location>
        <begin position="96"/>
        <end position="117"/>
    </location>
</feature>
<dbReference type="PANTHER" id="PTHR14969:SF13">
    <property type="entry name" value="AT30094P"/>
    <property type="match status" value="1"/>
</dbReference>
<keyword evidence="4" id="KW-1185">Reference proteome</keyword>
<feature type="transmembrane region" description="Helical" evidence="1">
    <location>
        <begin position="137"/>
        <end position="158"/>
    </location>
</feature>
<dbReference type="RefSeq" id="WP_198733643.1">
    <property type="nucleotide sequence ID" value="NZ_JAEINH010000006.1"/>
</dbReference>
<evidence type="ECO:0000313" key="4">
    <source>
        <dbReference type="Proteomes" id="UP000602087"/>
    </source>
</evidence>
<evidence type="ECO:0000256" key="1">
    <source>
        <dbReference type="SAM" id="Phobius"/>
    </source>
</evidence>
<dbReference type="SUPFAM" id="SSF48317">
    <property type="entry name" value="Acid phosphatase/Vanadium-dependent haloperoxidase"/>
    <property type="match status" value="1"/>
</dbReference>
<keyword evidence="1" id="KW-1133">Transmembrane helix</keyword>
<name>A0A934MB94_9MICO</name>
<dbReference type="InterPro" id="IPR000326">
    <property type="entry name" value="PAP2/HPO"/>
</dbReference>
<reference evidence="3" key="1">
    <citation type="submission" date="2020-12" db="EMBL/GenBank/DDBJ databases">
        <title>Sanguibacter suaedae sp. nov., isolated from Suaeda aralocaspica.</title>
        <authorList>
            <person name="Ma Q."/>
        </authorList>
    </citation>
    <scope>NUCLEOTIDE SEQUENCE</scope>
    <source>
        <strain evidence="3">YZGR15</strain>
    </source>
</reference>
<dbReference type="Pfam" id="PF01569">
    <property type="entry name" value="PAP2"/>
    <property type="match status" value="1"/>
</dbReference>
<proteinExistence type="predicted"/>
<feature type="transmembrane region" description="Helical" evidence="1">
    <location>
        <begin position="7"/>
        <end position="31"/>
    </location>
</feature>
<dbReference type="CDD" id="cd03392">
    <property type="entry name" value="PAP2_like_2"/>
    <property type="match status" value="1"/>
</dbReference>
<dbReference type="AlphaFoldDB" id="A0A934MB94"/>
<feature type="domain" description="Phosphatidic acid phosphatase type 2/haloperoxidase" evidence="2">
    <location>
        <begin position="97"/>
        <end position="211"/>
    </location>
</feature>
<dbReference type="SMART" id="SM00014">
    <property type="entry name" value="acidPPc"/>
    <property type="match status" value="1"/>
</dbReference>
<evidence type="ECO:0000259" key="2">
    <source>
        <dbReference type="SMART" id="SM00014"/>
    </source>
</evidence>
<accession>A0A934MB94</accession>
<dbReference type="InterPro" id="IPR036938">
    <property type="entry name" value="PAP2/HPO_sf"/>
</dbReference>
<sequence>MLRTDWWRLLVVLGPATVLVVLGAAGFAGVLEAVREREDLWVADDAVLGWVVDHRTPAATTFFTVVTNGFGPYVLPVVVAVGCVVWWRVSGAWRDPLLLVGAMLLSTLVSTVLKAVIARPRPPAESMTVAGVETSFSFPSGHTIGAATLVLVSGYLVWARHRTGRRLVVWAVTSLAVVAVVGASRLYLGYHFVTDVVASVCLAVAVLGVVVGVHTWVSGGPAETVHEGERVDD</sequence>
<feature type="transmembrane region" description="Helical" evidence="1">
    <location>
        <begin position="70"/>
        <end position="89"/>
    </location>
</feature>
<comment type="caution">
    <text evidence="3">The sequence shown here is derived from an EMBL/GenBank/DDBJ whole genome shotgun (WGS) entry which is preliminary data.</text>
</comment>
<keyword evidence="1" id="KW-0812">Transmembrane</keyword>
<dbReference type="PANTHER" id="PTHR14969">
    <property type="entry name" value="SPHINGOSINE-1-PHOSPHATE PHOSPHOHYDROLASE"/>
    <property type="match status" value="1"/>
</dbReference>
<dbReference type="EMBL" id="JAEINH010000006">
    <property type="protein sequence ID" value="MBI9115076.1"/>
    <property type="molecule type" value="Genomic_DNA"/>
</dbReference>
<keyword evidence="1" id="KW-0472">Membrane</keyword>
<dbReference type="Gene3D" id="1.20.144.10">
    <property type="entry name" value="Phosphatidic acid phosphatase type 2/haloperoxidase"/>
    <property type="match status" value="2"/>
</dbReference>
<dbReference type="Proteomes" id="UP000602087">
    <property type="component" value="Unassembled WGS sequence"/>
</dbReference>
<gene>
    <name evidence="3" type="ORF">JAV76_08640</name>
</gene>
<feature type="transmembrane region" description="Helical" evidence="1">
    <location>
        <begin position="167"/>
        <end position="190"/>
    </location>
</feature>